<evidence type="ECO:0000259" key="2">
    <source>
        <dbReference type="Pfam" id="PF01051"/>
    </source>
</evidence>
<evidence type="ECO:0000256" key="1">
    <source>
        <dbReference type="ARBA" id="ARBA00038283"/>
    </source>
</evidence>
<keyword evidence="3" id="KW-0614">Plasmid</keyword>
<dbReference type="Pfam" id="PF01051">
    <property type="entry name" value="Rep3_N"/>
    <property type="match status" value="1"/>
</dbReference>
<reference evidence="3" key="1">
    <citation type="submission" date="2016-08" db="EMBL/GenBank/DDBJ databases">
        <title>Plasmids of Streptococcus suis.</title>
        <authorList>
            <person name="Sadowy E."/>
        </authorList>
    </citation>
    <scope>NUCLEOTIDE SEQUENCE</scope>
    <source>
        <strain evidence="3">7617</strain>
        <plasmid evidence="3">unnamed1</plasmid>
    </source>
</reference>
<sequence>MCKNCKDIVMKSSKFDKTFDNLLSRQEYVVSQGNDLAKAFGNLKAFEHRLLDYCFSYVKASDEVSQVYIAQSKEILKHFGLTFSGTNYERIVRAFKTLHDNTALYFTEITDDGRKSFVMSQLFSRIKFIDNGEVEFRFSEDAAPYIFALRGQFYRFTLAELSRIKSKYGLILLKLWESKRFGKTERTIVYGSVEEWQEWFLGSARRMSPAIFKRNCLVKGIEELEKKLGIEVYLETIMNGRKVEGYEMTLIDRRQSGSSDMGELQMNIYDFLEN</sequence>
<dbReference type="InterPro" id="IPR000525">
    <property type="entry name" value="Initiator_Rep_WH1"/>
</dbReference>
<dbReference type="InterPro" id="IPR036390">
    <property type="entry name" value="WH_DNA-bd_sf"/>
</dbReference>
<dbReference type="AlphaFoldDB" id="A0A2H4I724"/>
<dbReference type="SUPFAM" id="SSF46785">
    <property type="entry name" value="Winged helix' DNA-binding domain"/>
    <property type="match status" value="2"/>
</dbReference>
<dbReference type="InterPro" id="IPR036388">
    <property type="entry name" value="WH-like_DNA-bd_sf"/>
</dbReference>
<name>A0A2H4I724_STRSU</name>
<protein>
    <submittedName>
        <fullName evidence="3">Rep</fullName>
    </submittedName>
</protein>
<proteinExistence type="inferred from homology"/>
<dbReference type="EMBL" id="KX785324">
    <property type="protein sequence ID" value="ARS43209.1"/>
    <property type="molecule type" value="Genomic_DNA"/>
</dbReference>
<dbReference type="GO" id="GO:0003887">
    <property type="term" value="F:DNA-directed DNA polymerase activity"/>
    <property type="evidence" value="ECO:0007669"/>
    <property type="project" value="InterPro"/>
</dbReference>
<evidence type="ECO:0000313" key="3">
    <source>
        <dbReference type="EMBL" id="ARS43209.1"/>
    </source>
</evidence>
<dbReference type="Pfam" id="PF21205">
    <property type="entry name" value="Rep3_C"/>
    <property type="match status" value="1"/>
</dbReference>
<organism evidence="3">
    <name type="scientific">Streptococcus suis</name>
    <dbReference type="NCBI Taxonomy" id="1307"/>
    <lineage>
        <taxon>Bacteria</taxon>
        <taxon>Bacillati</taxon>
        <taxon>Bacillota</taxon>
        <taxon>Bacilli</taxon>
        <taxon>Lactobacillales</taxon>
        <taxon>Streptococcaceae</taxon>
        <taxon>Streptococcus</taxon>
    </lineage>
</organism>
<accession>A0A2H4I724</accession>
<dbReference type="GO" id="GO:0006270">
    <property type="term" value="P:DNA replication initiation"/>
    <property type="evidence" value="ECO:0007669"/>
    <property type="project" value="InterPro"/>
</dbReference>
<feature type="domain" description="Initiator Rep protein WH1" evidence="2">
    <location>
        <begin position="30"/>
        <end position="176"/>
    </location>
</feature>
<geneLocation type="plasmid" evidence="3">
    <name>unnamed1</name>
</geneLocation>
<comment type="similarity">
    <text evidence="1">Belongs to the initiator RepB protein family.</text>
</comment>
<dbReference type="Gene3D" id="1.10.10.10">
    <property type="entry name" value="Winged helix-like DNA-binding domain superfamily/Winged helix DNA-binding domain"/>
    <property type="match status" value="2"/>
</dbReference>